<evidence type="ECO:0000313" key="1">
    <source>
        <dbReference type="EMBL" id="GBM15532.1"/>
    </source>
</evidence>
<dbReference type="OrthoDB" id="6625945at2759"/>
<reference evidence="1 2" key="1">
    <citation type="journal article" date="2019" name="Sci. Rep.">
        <title>Orb-weaving spider Araneus ventricosus genome elucidates the spidroin gene catalogue.</title>
        <authorList>
            <person name="Kono N."/>
            <person name="Nakamura H."/>
            <person name="Ohtoshi R."/>
            <person name="Moran D.A.P."/>
            <person name="Shinohara A."/>
            <person name="Yoshida Y."/>
            <person name="Fujiwara M."/>
            <person name="Mori M."/>
            <person name="Tomita M."/>
            <person name="Arakawa K."/>
        </authorList>
    </citation>
    <scope>NUCLEOTIDE SEQUENCE [LARGE SCALE GENOMIC DNA]</scope>
</reference>
<dbReference type="EMBL" id="BGPR01000361">
    <property type="protein sequence ID" value="GBM15532.1"/>
    <property type="molecule type" value="Genomic_DNA"/>
</dbReference>
<name>A0A4Y2DFE6_ARAVE</name>
<accession>A0A4Y2DFE6</accession>
<protein>
    <submittedName>
        <fullName evidence="1">Uncharacterized protein</fullName>
    </submittedName>
</protein>
<comment type="caution">
    <text evidence="1">The sequence shown here is derived from an EMBL/GenBank/DDBJ whole genome shotgun (WGS) entry which is preliminary data.</text>
</comment>
<dbReference type="PANTHER" id="PTHR46601:SF1">
    <property type="entry name" value="ADF-H DOMAIN-CONTAINING PROTEIN"/>
    <property type="match status" value="1"/>
</dbReference>
<dbReference type="AlphaFoldDB" id="A0A4Y2DFE6"/>
<keyword evidence="2" id="KW-1185">Reference proteome</keyword>
<dbReference type="PANTHER" id="PTHR46601">
    <property type="entry name" value="ULP_PROTEASE DOMAIN-CONTAINING PROTEIN"/>
    <property type="match status" value="1"/>
</dbReference>
<proteinExistence type="predicted"/>
<dbReference type="Proteomes" id="UP000499080">
    <property type="component" value="Unassembled WGS sequence"/>
</dbReference>
<sequence>MFNTLNYQVRQAKKLLTQKGILSTPDQRPGKNLPIEIVVLIKQFHENEEVSRPMPGIKDCVSMKDSEGRKVKVSKRLMLSNLKEVNKLFKEKSPTLKSGFSKFAELRPENCILAGHSGTYTVCVCTIHQNLNLMTENSKMNSFTDGKIKIYKDCLLKMVCNPASIDRDFSNCNTYPGIDEIKEILEDRLEKHLIETVTFRQWVSVDRCNLETLKKSADQFVDIFCRDHKSSSPSQFYCQTTK</sequence>
<evidence type="ECO:0000313" key="2">
    <source>
        <dbReference type="Proteomes" id="UP000499080"/>
    </source>
</evidence>
<gene>
    <name evidence="1" type="ORF">AVEN_8917_1</name>
</gene>
<organism evidence="1 2">
    <name type="scientific">Araneus ventricosus</name>
    <name type="common">Orbweaver spider</name>
    <name type="synonym">Epeira ventricosa</name>
    <dbReference type="NCBI Taxonomy" id="182803"/>
    <lineage>
        <taxon>Eukaryota</taxon>
        <taxon>Metazoa</taxon>
        <taxon>Ecdysozoa</taxon>
        <taxon>Arthropoda</taxon>
        <taxon>Chelicerata</taxon>
        <taxon>Arachnida</taxon>
        <taxon>Araneae</taxon>
        <taxon>Araneomorphae</taxon>
        <taxon>Entelegynae</taxon>
        <taxon>Araneoidea</taxon>
        <taxon>Araneidae</taxon>
        <taxon>Araneus</taxon>
    </lineage>
</organism>